<feature type="transmembrane region" description="Helical" evidence="1">
    <location>
        <begin position="103"/>
        <end position="124"/>
    </location>
</feature>
<sequence length="305" mass="35659">MQDNKTTLKQTFKSADTEEWLDLVFYRRIGYVLALLFRRLHITPNAVTIVSIIIGAAAGVLYYYNDIRLNAIGILLLIMANTLDSTDGQLARMTGQYSRIGRILDGLSGDIWFIIIYFAIAYRLRDFDGWSWWVYPLGVAAGYSHIMQAAIADSYRGLHLYFLNGREKSEMESVETLKGEYAKLTWKKNWFKKIVMIFYINYTRSQQQFSPAMRKLHSDIERYYPGGNPPDEVRAEYRKASLPLLKYTNILTFNTRAIVLFITLLINEVWVYYVFELTIMNILLAYMIIRYEKICRSIDEKITKQ</sequence>
<dbReference type="GO" id="GO:0008654">
    <property type="term" value="P:phospholipid biosynthetic process"/>
    <property type="evidence" value="ECO:0007669"/>
    <property type="project" value="InterPro"/>
</dbReference>
<keyword evidence="1" id="KW-1133">Transmembrane helix</keyword>
<reference evidence="2" key="1">
    <citation type="submission" date="2020-10" db="EMBL/GenBank/DDBJ databases">
        <authorList>
            <person name="Gilroy R."/>
        </authorList>
    </citation>
    <scope>NUCLEOTIDE SEQUENCE</scope>
    <source>
        <strain evidence="2">G3-4614</strain>
    </source>
</reference>
<reference evidence="2" key="2">
    <citation type="journal article" date="2021" name="PeerJ">
        <title>Extensive microbial diversity within the chicken gut microbiome revealed by metagenomics and culture.</title>
        <authorList>
            <person name="Gilroy R."/>
            <person name="Ravi A."/>
            <person name="Getino M."/>
            <person name="Pursley I."/>
            <person name="Horton D.L."/>
            <person name="Alikhan N.F."/>
            <person name="Baker D."/>
            <person name="Gharbi K."/>
            <person name="Hall N."/>
            <person name="Watson M."/>
            <person name="Adriaenssens E.M."/>
            <person name="Foster-Nyarko E."/>
            <person name="Jarju S."/>
            <person name="Secka A."/>
            <person name="Antonio M."/>
            <person name="Oren A."/>
            <person name="Chaudhuri R.R."/>
            <person name="La Ragione R."/>
            <person name="Hildebrand F."/>
            <person name="Pallen M.J."/>
        </authorList>
    </citation>
    <scope>NUCLEOTIDE SEQUENCE</scope>
    <source>
        <strain evidence="2">G3-4614</strain>
    </source>
</reference>
<evidence type="ECO:0000256" key="1">
    <source>
        <dbReference type="SAM" id="Phobius"/>
    </source>
</evidence>
<feature type="transmembrane region" description="Helical" evidence="1">
    <location>
        <begin position="244"/>
        <end position="264"/>
    </location>
</feature>
<protein>
    <submittedName>
        <fullName evidence="2">CDP-alcohol phosphatidyltransferase family protein</fullName>
    </submittedName>
</protein>
<feature type="transmembrane region" description="Helical" evidence="1">
    <location>
        <begin position="130"/>
        <end position="151"/>
    </location>
</feature>
<gene>
    <name evidence="2" type="ORF">IAC54_03015</name>
</gene>
<feature type="transmembrane region" description="Helical" evidence="1">
    <location>
        <begin position="270"/>
        <end position="289"/>
    </location>
</feature>
<dbReference type="EMBL" id="JADIMW010000028">
    <property type="protein sequence ID" value="MBO8437856.1"/>
    <property type="molecule type" value="Genomic_DNA"/>
</dbReference>
<proteinExistence type="predicted"/>
<name>A0A9D9H675_9BACT</name>
<accession>A0A9D9H675</accession>
<evidence type="ECO:0000313" key="2">
    <source>
        <dbReference type="EMBL" id="MBO8437856.1"/>
    </source>
</evidence>
<dbReference type="Proteomes" id="UP000823636">
    <property type="component" value="Unassembled WGS sequence"/>
</dbReference>
<organism evidence="2 3">
    <name type="scientific">Candidatus Caccoplasma merdipullorum</name>
    <dbReference type="NCBI Taxonomy" id="2840718"/>
    <lineage>
        <taxon>Bacteria</taxon>
        <taxon>Pseudomonadati</taxon>
        <taxon>Bacteroidota</taxon>
        <taxon>Bacteroidia</taxon>
        <taxon>Bacteroidales</taxon>
        <taxon>Bacteroidaceae</taxon>
        <taxon>Bacteroidaceae incertae sedis</taxon>
        <taxon>Candidatus Caccoplasma</taxon>
    </lineage>
</organism>
<dbReference type="GO" id="GO:0016780">
    <property type="term" value="F:phosphotransferase activity, for other substituted phosphate groups"/>
    <property type="evidence" value="ECO:0007669"/>
    <property type="project" value="InterPro"/>
</dbReference>
<dbReference type="AlphaFoldDB" id="A0A9D9H675"/>
<dbReference type="Gene3D" id="1.20.120.1760">
    <property type="match status" value="1"/>
</dbReference>
<comment type="caution">
    <text evidence="2">The sequence shown here is derived from an EMBL/GenBank/DDBJ whole genome shotgun (WGS) entry which is preliminary data.</text>
</comment>
<feature type="transmembrane region" description="Helical" evidence="1">
    <location>
        <begin position="46"/>
        <end position="65"/>
    </location>
</feature>
<keyword evidence="1" id="KW-0472">Membrane</keyword>
<dbReference type="GO" id="GO:0016020">
    <property type="term" value="C:membrane"/>
    <property type="evidence" value="ECO:0007669"/>
    <property type="project" value="InterPro"/>
</dbReference>
<dbReference type="InterPro" id="IPR000462">
    <property type="entry name" value="CDP-OH_P_trans"/>
</dbReference>
<keyword evidence="1" id="KW-0812">Transmembrane</keyword>
<dbReference type="InterPro" id="IPR043130">
    <property type="entry name" value="CDP-OH_PTrfase_TM_dom"/>
</dbReference>
<evidence type="ECO:0000313" key="3">
    <source>
        <dbReference type="Proteomes" id="UP000823636"/>
    </source>
</evidence>
<dbReference type="Pfam" id="PF01066">
    <property type="entry name" value="CDP-OH_P_transf"/>
    <property type="match status" value="1"/>
</dbReference>